<protein>
    <recommendedName>
        <fullName evidence="1">Mitochondrial splicing suppressor 51-like C-terminal domain-containing protein</fullName>
    </recommendedName>
</protein>
<dbReference type="GO" id="GO:0033617">
    <property type="term" value="P:mitochondrial respiratory chain complex IV assembly"/>
    <property type="evidence" value="ECO:0007669"/>
    <property type="project" value="TreeGrafter"/>
</dbReference>
<dbReference type="Proteomes" id="UP000033140">
    <property type="component" value="Unassembled WGS sequence"/>
</dbReference>
<evidence type="ECO:0000313" key="2">
    <source>
        <dbReference type="EMBL" id="GAO50105.1"/>
    </source>
</evidence>
<sequence length="381" mass="43625">MQSARIAVRAAVRSARPAVSLRPSPSLLPQRRPFFSLFKKQVTETTEEDLSKLPDDPILREKVKQARDDELDLRTRPNGNFPEFDFPGDQPSDQVYNFTNWETYIYSRSHQNVKTAQQIRHVSKLLTYPVTVASILHELSPHNTSNGRLTVEGLKTLTALRLGLHPEPTVGRSKALTTYQDEPRRIFILGARADATLPRHVWLQLTYLFPQATFKLYFIGPEALLGPQTNGTPKKELYHPNMTFETHTEYYHALHEQQQFQPFDPYRDVFFLFSPGIGYPATSHLWAPTIPQLLQTKCGVFVTGYSQEDMDRDVAWLRDQADDEIDILLRPGKNEFMSRKYDVTEGPDGIELEQNNFGVWGFRGKMYNAKVVEEEPAALTG</sequence>
<gene>
    <name evidence="2" type="ORF">G7K_4240-t1</name>
</gene>
<dbReference type="PANTHER" id="PTHR28069:SF1">
    <property type="entry name" value="PROTEIN MSS51, MITOCHONDRIAL"/>
    <property type="match status" value="1"/>
</dbReference>
<feature type="domain" description="Mitochondrial splicing suppressor 51-like C-terminal" evidence="1">
    <location>
        <begin position="150"/>
        <end position="343"/>
    </location>
</feature>
<dbReference type="Pfam" id="PF20179">
    <property type="entry name" value="MSS51_C"/>
    <property type="match status" value="1"/>
</dbReference>
<dbReference type="RefSeq" id="XP_019025641.1">
    <property type="nucleotide sequence ID" value="XM_019169307.1"/>
</dbReference>
<reference evidence="2 3" key="2">
    <citation type="journal article" date="2014" name="J. Gen. Appl. Microbiol.">
        <title>The early diverging ascomycetous budding yeast Saitoella complicata has three histone deacetylases belonging to the Clr6, Hos2, and Rpd3 lineages.</title>
        <authorList>
            <person name="Nishida H."/>
            <person name="Matsumoto T."/>
            <person name="Kondo S."/>
            <person name="Hamamoto M."/>
            <person name="Yoshikawa H."/>
        </authorList>
    </citation>
    <scope>NUCLEOTIDE SEQUENCE [LARGE SCALE GENOMIC DNA]</scope>
    <source>
        <strain evidence="2 3">NRRL Y-17804</strain>
    </source>
</reference>
<dbReference type="InterPro" id="IPR046824">
    <property type="entry name" value="Mss51-like_C"/>
</dbReference>
<proteinExistence type="predicted"/>
<dbReference type="EMBL" id="BACD03000029">
    <property type="protein sequence ID" value="GAO50105.1"/>
    <property type="molecule type" value="Genomic_DNA"/>
</dbReference>
<reference evidence="2 3" key="3">
    <citation type="journal article" date="2015" name="Genome Announc.">
        <title>Draft Genome Sequence of the Archiascomycetous Yeast Saitoella complicata.</title>
        <authorList>
            <person name="Yamauchi K."/>
            <person name="Kondo S."/>
            <person name="Hamamoto M."/>
            <person name="Takahashi Y."/>
            <person name="Ogura Y."/>
            <person name="Hayashi T."/>
            <person name="Nishida H."/>
        </authorList>
    </citation>
    <scope>NUCLEOTIDE SEQUENCE [LARGE SCALE GENOMIC DNA]</scope>
    <source>
        <strain evidence="2 3">NRRL Y-17804</strain>
    </source>
</reference>
<keyword evidence="3" id="KW-1185">Reference proteome</keyword>
<dbReference type="GO" id="GO:0005739">
    <property type="term" value="C:mitochondrion"/>
    <property type="evidence" value="ECO:0007669"/>
    <property type="project" value="GOC"/>
</dbReference>
<dbReference type="OrthoDB" id="5282002at2759"/>
<dbReference type="PANTHER" id="PTHR28069">
    <property type="entry name" value="GH20023P"/>
    <property type="match status" value="1"/>
</dbReference>
<reference evidence="2 3" key="1">
    <citation type="journal article" date="2011" name="J. Gen. Appl. Microbiol.">
        <title>Draft genome sequencing of the enigmatic yeast Saitoella complicata.</title>
        <authorList>
            <person name="Nishida H."/>
            <person name="Hamamoto M."/>
            <person name="Sugiyama J."/>
        </authorList>
    </citation>
    <scope>NUCLEOTIDE SEQUENCE [LARGE SCALE GENOMIC DNA]</scope>
    <source>
        <strain evidence="2 3">NRRL Y-17804</strain>
    </source>
</reference>
<evidence type="ECO:0000259" key="1">
    <source>
        <dbReference type="Pfam" id="PF20179"/>
    </source>
</evidence>
<dbReference type="AlphaFoldDB" id="A0A0E9NL14"/>
<dbReference type="OMA" id="VAVKANW"/>
<accession>A0A0E9NL14</accession>
<comment type="caution">
    <text evidence="2">The sequence shown here is derived from an EMBL/GenBank/DDBJ whole genome shotgun (WGS) entry which is preliminary data.</text>
</comment>
<name>A0A0E9NL14_SAICN</name>
<dbReference type="STRING" id="698492.A0A0E9NL14"/>
<organism evidence="2 3">
    <name type="scientific">Saitoella complicata (strain BCRC 22490 / CBS 7301 / JCM 7358 / NBRC 10748 / NRRL Y-17804)</name>
    <dbReference type="NCBI Taxonomy" id="698492"/>
    <lineage>
        <taxon>Eukaryota</taxon>
        <taxon>Fungi</taxon>
        <taxon>Dikarya</taxon>
        <taxon>Ascomycota</taxon>
        <taxon>Taphrinomycotina</taxon>
        <taxon>Taphrinomycotina incertae sedis</taxon>
        <taxon>Saitoella</taxon>
    </lineage>
</organism>
<evidence type="ECO:0000313" key="3">
    <source>
        <dbReference type="Proteomes" id="UP000033140"/>
    </source>
</evidence>